<dbReference type="EMBL" id="KL648207">
    <property type="protein sequence ID" value="KEY71753.1"/>
    <property type="molecule type" value="Genomic_DNA"/>
</dbReference>
<reference evidence="1 2" key="1">
    <citation type="journal article" date="2014" name="BMC Genomics">
        <title>Comparative genome sequencing reveals chemotype-specific gene clusters in the toxigenic black mold Stachybotrys.</title>
        <authorList>
            <person name="Semeiks J."/>
            <person name="Borek D."/>
            <person name="Otwinowski Z."/>
            <person name="Grishin N.V."/>
        </authorList>
    </citation>
    <scope>NUCLEOTIDE SEQUENCE [LARGE SCALE GENOMIC DNA]</scope>
    <source>
        <strain evidence="2">CBS 109288 / IBT 7711</strain>
    </source>
</reference>
<gene>
    <name evidence="1" type="ORF">S7711_10652</name>
</gene>
<protein>
    <submittedName>
        <fullName evidence="1">Uncharacterized protein</fullName>
    </submittedName>
</protein>
<organism evidence="1 2">
    <name type="scientific">Stachybotrys chartarum (strain CBS 109288 / IBT 7711)</name>
    <name type="common">Toxic black mold</name>
    <name type="synonym">Stilbospora chartarum</name>
    <dbReference type="NCBI Taxonomy" id="1280523"/>
    <lineage>
        <taxon>Eukaryota</taxon>
        <taxon>Fungi</taxon>
        <taxon>Dikarya</taxon>
        <taxon>Ascomycota</taxon>
        <taxon>Pezizomycotina</taxon>
        <taxon>Sordariomycetes</taxon>
        <taxon>Hypocreomycetidae</taxon>
        <taxon>Hypocreales</taxon>
        <taxon>Stachybotryaceae</taxon>
        <taxon>Stachybotrys</taxon>
    </lineage>
</organism>
<keyword evidence="2" id="KW-1185">Reference proteome</keyword>
<name>A0A084B2H4_STACB</name>
<evidence type="ECO:0000313" key="2">
    <source>
        <dbReference type="Proteomes" id="UP000028045"/>
    </source>
</evidence>
<dbReference type="AlphaFoldDB" id="A0A084B2H4"/>
<evidence type="ECO:0000313" key="1">
    <source>
        <dbReference type="EMBL" id="KEY71753.1"/>
    </source>
</evidence>
<dbReference type="HOGENOM" id="CLU_2470548_0_0_1"/>
<sequence>MGLPSDHCSLDSSISHWGAGTFSIDMAIAIESADVLDCDGSFASELTWSNLAIEAVTDGKFTFRIHFSRCAGEYSIKSRSTSLPMTSH</sequence>
<accession>A0A084B2H4</accession>
<proteinExistence type="predicted"/>
<dbReference type="Proteomes" id="UP000028045">
    <property type="component" value="Unassembled WGS sequence"/>
</dbReference>